<dbReference type="OrthoDB" id="9815506at2"/>
<feature type="domain" description="Beta-ketoacyl-[acyl-carrier-protein] synthase III C-terminal" evidence="4">
    <location>
        <begin position="239"/>
        <end position="325"/>
    </location>
</feature>
<keyword evidence="3" id="KW-1133">Transmembrane helix</keyword>
<dbReference type="Pfam" id="PF08545">
    <property type="entry name" value="ACP_syn_III"/>
    <property type="match status" value="1"/>
</dbReference>
<keyword evidence="7" id="KW-1185">Reference proteome</keyword>
<gene>
    <name evidence="6" type="ORF">D7223_00100</name>
</gene>
<evidence type="ECO:0000256" key="1">
    <source>
        <dbReference type="ARBA" id="ARBA00022679"/>
    </source>
</evidence>
<dbReference type="PANTHER" id="PTHR34069:SF2">
    <property type="entry name" value="BETA-KETOACYL-[ACYL-CARRIER-PROTEIN] SYNTHASE III"/>
    <property type="match status" value="1"/>
</dbReference>
<organism evidence="6 7">
    <name type="scientific">Micromonospora endolithica</name>
    <dbReference type="NCBI Taxonomy" id="230091"/>
    <lineage>
        <taxon>Bacteria</taxon>
        <taxon>Bacillati</taxon>
        <taxon>Actinomycetota</taxon>
        <taxon>Actinomycetes</taxon>
        <taxon>Micromonosporales</taxon>
        <taxon>Micromonosporaceae</taxon>
        <taxon>Micromonospora</taxon>
    </lineage>
</organism>
<dbReference type="PANTHER" id="PTHR34069">
    <property type="entry name" value="3-OXOACYL-[ACYL-CARRIER-PROTEIN] SYNTHASE 3"/>
    <property type="match status" value="1"/>
</dbReference>
<dbReference type="RefSeq" id="WP_120723491.1">
    <property type="nucleotide sequence ID" value="NZ_RBAK01000001.1"/>
</dbReference>
<dbReference type="InterPro" id="IPR013751">
    <property type="entry name" value="ACP_syn_III_N"/>
</dbReference>
<evidence type="ECO:0000259" key="4">
    <source>
        <dbReference type="Pfam" id="PF08541"/>
    </source>
</evidence>
<keyword evidence="3" id="KW-0472">Membrane</keyword>
<feature type="transmembrane region" description="Helical" evidence="3">
    <location>
        <begin position="306"/>
        <end position="323"/>
    </location>
</feature>
<dbReference type="InterPro" id="IPR013747">
    <property type="entry name" value="ACP_syn_III_C"/>
</dbReference>
<evidence type="ECO:0000313" key="6">
    <source>
        <dbReference type="EMBL" id="RKN50262.1"/>
    </source>
</evidence>
<dbReference type="Pfam" id="PF08541">
    <property type="entry name" value="ACP_syn_III_C"/>
    <property type="match status" value="1"/>
</dbReference>
<evidence type="ECO:0000256" key="3">
    <source>
        <dbReference type="SAM" id="Phobius"/>
    </source>
</evidence>
<dbReference type="Proteomes" id="UP000281726">
    <property type="component" value="Unassembled WGS sequence"/>
</dbReference>
<accession>A0A3A9ZPV5</accession>
<dbReference type="InterPro" id="IPR016039">
    <property type="entry name" value="Thiolase-like"/>
</dbReference>
<proteinExistence type="predicted"/>
<keyword evidence="3" id="KW-0812">Transmembrane</keyword>
<dbReference type="NCBIfam" id="NF006829">
    <property type="entry name" value="PRK09352.1"/>
    <property type="match status" value="1"/>
</dbReference>
<dbReference type="CDD" id="cd00830">
    <property type="entry name" value="KAS_III"/>
    <property type="match status" value="1"/>
</dbReference>
<dbReference type="AlphaFoldDB" id="A0A3A9ZPV5"/>
<dbReference type="Gene3D" id="3.40.47.10">
    <property type="match status" value="1"/>
</dbReference>
<sequence>MTASPPTVGVLSCGSYVPDREVSNAEIGPAAGVTAEWIETKTGIRARRWAHPGQAASDLAWAAAKETLDRAGVDPEQLTVIVVATSTPDSPQPPTACIVQDRLGARNAYAFDLNAVCTGFLYAVEVARRISAGGLALVIAVDIYSRILDPADRRTVALFGDGAGAVLLGPAPPGRGIEAIRLASFGEHHDLIGVPGGGSRMPLDERALAAGEQFFKMRGRAVREFIELQLPPAIKRFLTDHDVDDGEIRHFVPHQANGHLVAGLSDRLALPSARTHATVQTLGNTGCASVPVTLAAGRDQLAPGDLILLAAFGGGMTVGLALLRW</sequence>
<comment type="caution">
    <text evidence="6">The sequence shown here is derived from an EMBL/GenBank/DDBJ whole genome shotgun (WGS) entry which is preliminary data.</text>
</comment>
<dbReference type="GO" id="GO:0004315">
    <property type="term" value="F:3-oxoacyl-[acyl-carrier-protein] synthase activity"/>
    <property type="evidence" value="ECO:0007669"/>
    <property type="project" value="InterPro"/>
</dbReference>
<dbReference type="SUPFAM" id="SSF53901">
    <property type="entry name" value="Thiolase-like"/>
    <property type="match status" value="1"/>
</dbReference>
<keyword evidence="1" id="KW-0808">Transferase</keyword>
<feature type="domain" description="Beta-ketoacyl-[acyl-carrier-protein] synthase III N-terminal" evidence="5">
    <location>
        <begin position="111"/>
        <end position="182"/>
    </location>
</feature>
<evidence type="ECO:0000259" key="5">
    <source>
        <dbReference type="Pfam" id="PF08545"/>
    </source>
</evidence>
<protein>
    <submittedName>
        <fullName evidence="6">Ketoacyl-ACP synthase III</fullName>
    </submittedName>
</protein>
<evidence type="ECO:0000256" key="2">
    <source>
        <dbReference type="ARBA" id="ARBA00023315"/>
    </source>
</evidence>
<evidence type="ECO:0000313" key="7">
    <source>
        <dbReference type="Proteomes" id="UP000281726"/>
    </source>
</evidence>
<dbReference type="GO" id="GO:0006633">
    <property type="term" value="P:fatty acid biosynthetic process"/>
    <property type="evidence" value="ECO:0007669"/>
    <property type="project" value="InterPro"/>
</dbReference>
<dbReference type="GO" id="GO:0044550">
    <property type="term" value="P:secondary metabolite biosynthetic process"/>
    <property type="evidence" value="ECO:0007669"/>
    <property type="project" value="TreeGrafter"/>
</dbReference>
<dbReference type="EMBL" id="RBAK01000001">
    <property type="protein sequence ID" value="RKN50262.1"/>
    <property type="molecule type" value="Genomic_DNA"/>
</dbReference>
<reference evidence="6 7" key="1">
    <citation type="journal article" date="2004" name="Syst. Appl. Microbiol.">
        <title>Cryptoendolithic actinomycetes from antarctic sandstone rock samples: Micromonospora endolithica sp. nov. and two isolates related to Micromonospora coerulea Jensen 1932.</title>
        <authorList>
            <person name="Hirsch P."/>
            <person name="Mevs U."/>
            <person name="Kroppenstedt R.M."/>
            <person name="Schumann P."/>
            <person name="Stackebrandt E."/>
        </authorList>
    </citation>
    <scope>NUCLEOTIDE SEQUENCE [LARGE SCALE GENOMIC DNA]</scope>
    <source>
        <strain evidence="6 7">JCM 12677</strain>
    </source>
</reference>
<keyword evidence="2" id="KW-0012">Acyltransferase</keyword>
<name>A0A3A9ZPV5_9ACTN</name>